<dbReference type="GO" id="GO:0016020">
    <property type="term" value="C:membrane"/>
    <property type="evidence" value="ECO:0007669"/>
    <property type="project" value="InterPro"/>
</dbReference>
<dbReference type="GO" id="GO:0004497">
    <property type="term" value="F:monooxygenase activity"/>
    <property type="evidence" value="ECO:0007669"/>
    <property type="project" value="UniProtKB-ARBA"/>
</dbReference>
<dbReference type="GO" id="GO:0016705">
    <property type="term" value="F:oxidoreductase activity, acting on paired donors, with incorporation or reduction of molecular oxygen"/>
    <property type="evidence" value="ECO:0007669"/>
    <property type="project" value="UniProtKB-ARBA"/>
</dbReference>
<dbReference type="CDD" id="cd03467">
    <property type="entry name" value="Rieske"/>
    <property type="match status" value="1"/>
</dbReference>
<dbReference type="Pfam" id="PF00355">
    <property type="entry name" value="Rieske"/>
    <property type="match status" value="1"/>
</dbReference>
<dbReference type="InterPro" id="IPR014349">
    <property type="entry name" value="Rieske_Fe-S_prot"/>
</dbReference>
<dbReference type="Proteomes" id="UP000308697">
    <property type="component" value="Unassembled WGS sequence"/>
</dbReference>
<gene>
    <name evidence="11" type="ORF">FCH28_21590</name>
</gene>
<dbReference type="InterPro" id="IPR006311">
    <property type="entry name" value="TAT_signal"/>
</dbReference>
<dbReference type="PRINTS" id="PR00162">
    <property type="entry name" value="RIESKE"/>
</dbReference>
<evidence type="ECO:0000313" key="12">
    <source>
        <dbReference type="Proteomes" id="UP000308697"/>
    </source>
</evidence>
<name>A0A4U0NB08_9ACTN</name>
<evidence type="ECO:0000256" key="4">
    <source>
        <dbReference type="ARBA" id="ARBA00022723"/>
    </source>
</evidence>
<dbReference type="OrthoDB" id="25106at2"/>
<keyword evidence="6" id="KW-0411">Iron-sulfur</keyword>
<sequence>MSQCPDRRTMLRGAALAGAAGFGLSACTPDSGSAASAVPTAPVDLGAAAEVPVGGARLYREDRLVVSQPAKGDFKCFSAMCTHKGCVLTEVDKKEGSCPCHGSRFDVTTGEVIQGPASAPLPEVPVKAKNGKLIAG</sequence>
<keyword evidence="5" id="KW-0408">Iron</keyword>
<comment type="caution">
    <text evidence="11">The sequence shown here is derived from an EMBL/GenBank/DDBJ whole genome shotgun (WGS) entry which is preliminary data.</text>
</comment>
<dbReference type="Gene3D" id="2.102.10.10">
    <property type="entry name" value="Rieske [2Fe-2S] iron-sulphur domain"/>
    <property type="match status" value="1"/>
</dbReference>
<reference evidence="11 12" key="1">
    <citation type="submission" date="2019-04" db="EMBL/GenBank/DDBJ databases">
        <title>Streptomyces piniterrae sp. nov., a heliquinomycin-producing actinomycete isolated from rhizosphere soil of Pinus yunnanensis.</title>
        <authorList>
            <person name="Zhuang X."/>
            <person name="Zhao J."/>
        </authorList>
    </citation>
    <scope>NUCLEOTIDE SEQUENCE [LARGE SCALE GENOMIC DNA]</scope>
    <source>
        <strain evidence="12">jys28</strain>
    </source>
</reference>
<dbReference type="InterPro" id="IPR036922">
    <property type="entry name" value="Rieske_2Fe-2S_sf"/>
</dbReference>
<dbReference type="GO" id="GO:0046872">
    <property type="term" value="F:metal ion binding"/>
    <property type="evidence" value="ECO:0007669"/>
    <property type="project" value="UniProtKB-KW"/>
</dbReference>
<keyword evidence="4" id="KW-0479">Metal-binding</keyword>
<dbReference type="EMBL" id="SUMB01000007">
    <property type="protein sequence ID" value="TJZ51089.1"/>
    <property type="molecule type" value="Genomic_DNA"/>
</dbReference>
<dbReference type="SUPFAM" id="SSF50022">
    <property type="entry name" value="ISP domain"/>
    <property type="match status" value="1"/>
</dbReference>
<dbReference type="PANTHER" id="PTHR10134">
    <property type="entry name" value="CYTOCHROME B-C1 COMPLEX SUBUNIT RIESKE, MITOCHONDRIAL"/>
    <property type="match status" value="1"/>
</dbReference>
<evidence type="ECO:0000256" key="6">
    <source>
        <dbReference type="ARBA" id="ARBA00023014"/>
    </source>
</evidence>
<dbReference type="RefSeq" id="WP_136741722.1">
    <property type="nucleotide sequence ID" value="NZ_SUMB01000007.1"/>
</dbReference>
<evidence type="ECO:0000256" key="3">
    <source>
        <dbReference type="ARBA" id="ARBA00022714"/>
    </source>
</evidence>
<dbReference type="PROSITE" id="PS51257">
    <property type="entry name" value="PROKAR_LIPOPROTEIN"/>
    <property type="match status" value="1"/>
</dbReference>
<evidence type="ECO:0000256" key="1">
    <source>
        <dbReference type="ARBA" id="ARBA00002494"/>
    </source>
</evidence>
<dbReference type="PROSITE" id="PS51318">
    <property type="entry name" value="TAT"/>
    <property type="match status" value="1"/>
</dbReference>
<organism evidence="11 12">
    <name type="scientific">Streptomyces piniterrae</name>
    <dbReference type="NCBI Taxonomy" id="2571125"/>
    <lineage>
        <taxon>Bacteria</taxon>
        <taxon>Bacillati</taxon>
        <taxon>Actinomycetota</taxon>
        <taxon>Actinomycetes</taxon>
        <taxon>Kitasatosporales</taxon>
        <taxon>Streptomycetaceae</taxon>
        <taxon>Streptomyces</taxon>
    </lineage>
</organism>
<proteinExistence type="predicted"/>
<dbReference type="AlphaFoldDB" id="A0A4U0NB08"/>
<dbReference type="InterPro" id="IPR005805">
    <property type="entry name" value="Rieske_Fe-S_prot_C"/>
</dbReference>
<evidence type="ECO:0000256" key="2">
    <source>
        <dbReference type="ARBA" id="ARBA00015816"/>
    </source>
</evidence>
<evidence type="ECO:0000256" key="7">
    <source>
        <dbReference type="ARBA" id="ARBA00023157"/>
    </source>
</evidence>
<keyword evidence="3" id="KW-0001">2Fe-2S</keyword>
<protein>
    <recommendedName>
        <fullName evidence="2">Cytochrome bc1 complex Rieske iron-sulfur subunit</fullName>
    </recommendedName>
    <alternativeName>
        <fullName evidence="8">Cytochrome bc1 reductase complex subunit QcrA</fullName>
    </alternativeName>
</protein>
<dbReference type="InterPro" id="IPR017941">
    <property type="entry name" value="Rieske_2Fe-2S"/>
</dbReference>
<evidence type="ECO:0000256" key="5">
    <source>
        <dbReference type="ARBA" id="ARBA00023004"/>
    </source>
</evidence>
<dbReference type="GO" id="GO:0051537">
    <property type="term" value="F:2 iron, 2 sulfur cluster binding"/>
    <property type="evidence" value="ECO:0007669"/>
    <property type="project" value="UniProtKB-KW"/>
</dbReference>
<evidence type="ECO:0000256" key="9">
    <source>
        <dbReference type="ARBA" id="ARBA00034078"/>
    </source>
</evidence>
<evidence type="ECO:0000256" key="8">
    <source>
        <dbReference type="ARBA" id="ARBA00029586"/>
    </source>
</evidence>
<evidence type="ECO:0000259" key="10">
    <source>
        <dbReference type="PROSITE" id="PS51296"/>
    </source>
</evidence>
<keyword evidence="12" id="KW-1185">Reference proteome</keyword>
<keyword evidence="7" id="KW-1015">Disulfide bond</keyword>
<dbReference type="FunFam" id="2.102.10.10:FF:000016">
    <property type="entry name" value="Nitrite reductase/ring-hydroxylating ferredoxin subunit"/>
    <property type="match status" value="1"/>
</dbReference>
<accession>A0A4U0NB08</accession>
<evidence type="ECO:0000313" key="11">
    <source>
        <dbReference type="EMBL" id="TJZ51089.1"/>
    </source>
</evidence>
<comment type="function">
    <text evidence="1">Iron-sulfur subunit of the cytochrome bc1 complex, an essential component of the respiratory electron transport chain required for ATP synthesis. The bc1 complex catalyzes the oxidation of menaquinol and the reduction of cytochrome c in the respiratory chain. The bc1 complex operates through a Q-cycle mechanism that couples electron transfer to generation of the proton gradient that drives ATP synthesis.</text>
</comment>
<feature type="domain" description="Rieske" evidence="10">
    <location>
        <begin position="43"/>
        <end position="135"/>
    </location>
</feature>
<dbReference type="PROSITE" id="PS51296">
    <property type="entry name" value="RIESKE"/>
    <property type="match status" value="1"/>
</dbReference>
<comment type="cofactor">
    <cofactor evidence="9">
        <name>[2Fe-2S] cluster</name>
        <dbReference type="ChEBI" id="CHEBI:190135"/>
    </cofactor>
</comment>